<feature type="region of interest" description="Disordered" evidence="1">
    <location>
        <begin position="125"/>
        <end position="208"/>
    </location>
</feature>
<dbReference type="EMBL" id="HBUE01199843">
    <property type="protein sequence ID" value="CAG6529220.1"/>
    <property type="molecule type" value="Transcribed_RNA"/>
</dbReference>
<name>A0A8D8K126_CULPI</name>
<evidence type="ECO:0000256" key="1">
    <source>
        <dbReference type="SAM" id="MobiDB-lite"/>
    </source>
</evidence>
<dbReference type="EMBL" id="HBUE01306002">
    <property type="protein sequence ID" value="CAG6581006.1"/>
    <property type="molecule type" value="Transcribed_RNA"/>
</dbReference>
<organism evidence="2">
    <name type="scientific">Culex pipiens</name>
    <name type="common">House mosquito</name>
    <dbReference type="NCBI Taxonomy" id="7175"/>
    <lineage>
        <taxon>Eukaryota</taxon>
        <taxon>Metazoa</taxon>
        <taxon>Ecdysozoa</taxon>
        <taxon>Arthropoda</taxon>
        <taxon>Hexapoda</taxon>
        <taxon>Insecta</taxon>
        <taxon>Pterygota</taxon>
        <taxon>Neoptera</taxon>
        <taxon>Endopterygota</taxon>
        <taxon>Diptera</taxon>
        <taxon>Nematocera</taxon>
        <taxon>Culicoidea</taxon>
        <taxon>Culicidae</taxon>
        <taxon>Culicinae</taxon>
        <taxon>Culicini</taxon>
        <taxon>Culex</taxon>
        <taxon>Culex</taxon>
    </lineage>
</organism>
<proteinExistence type="predicted"/>
<accession>A0A8D8K126</accession>
<feature type="compositionally biased region" description="Basic residues" evidence="1">
    <location>
        <begin position="196"/>
        <end position="206"/>
    </location>
</feature>
<protein>
    <submittedName>
        <fullName evidence="2">(northern house mosquito) hypothetical protein</fullName>
    </submittedName>
</protein>
<dbReference type="EMBL" id="HBUE01306003">
    <property type="protein sequence ID" value="CAG6581007.1"/>
    <property type="molecule type" value="Transcribed_RNA"/>
</dbReference>
<dbReference type="EMBL" id="HBUE01199844">
    <property type="protein sequence ID" value="CAG6529221.1"/>
    <property type="molecule type" value="Transcribed_RNA"/>
</dbReference>
<feature type="compositionally biased region" description="Polar residues" evidence="1">
    <location>
        <begin position="175"/>
        <end position="185"/>
    </location>
</feature>
<evidence type="ECO:0000313" key="2">
    <source>
        <dbReference type="EMBL" id="CAG6581006.1"/>
    </source>
</evidence>
<sequence>MTRKKQYTIMTNLTNKVEWQEVEYDADCSDVEGLSAMPCPVAPGHQNYPINSVINDLTFSLEFCEQLRGNGELVPADIVKISRAMQTFLRELSAVLEVVSSRHTQAKSAKDPVTERQHTEKLVVPSAMAVENEQPNGGSVSGNKTRPKTVTFCVGPSSRRIGGTKIRNQKETVRSSDSAYGSSPGNRPKSAEASVVKHKARHKKHKSEPTELMEFEPAKRNKEMESEIKKVRRIFQGMLDGTLEEMNPQLLMMKKKVSDLLKINPDFSLMELVDESIEQLY</sequence>
<reference evidence="2" key="1">
    <citation type="submission" date="2021-05" db="EMBL/GenBank/DDBJ databases">
        <authorList>
            <person name="Alioto T."/>
            <person name="Alioto T."/>
            <person name="Gomez Garrido J."/>
        </authorList>
    </citation>
    <scope>NUCLEOTIDE SEQUENCE</scope>
</reference>
<dbReference type="AlphaFoldDB" id="A0A8D8K126"/>
<feature type="compositionally biased region" description="Polar residues" evidence="1">
    <location>
        <begin position="133"/>
        <end position="144"/>
    </location>
</feature>